<name>A0A412ZD76_9FIRM</name>
<evidence type="ECO:0000256" key="1">
    <source>
        <dbReference type="ARBA" id="ARBA00006432"/>
    </source>
</evidence>
<dbReference type="GO" id="GO:0031956">
    <property type="term" value="F:medium-chain fatty acid-CoA ligase activity"/>
    <property type="evidence" value="ECO:0007669"/>
    <property type="project" value="TreeGrafter"/>
</dbReference>
<dbReference type="SUPFAM" id="SSF56801">
    <property type="entry name" value="Acetyl-CoA synthetase-like"/>
    <property type="match status" value="1"/>
</dbReference>
<evidence type="ECO:0008006" key="7">
    <source>
        <dbReference type="Google" id="ProtNLM"/>
    </source>
</evidence>
<dbReference type="AlphaFoldDB" id="A0A412ZD76"/>
<protein>
    <recommendedName>
        <fullName evidence="7">AMP-binding protein</fullName>
    </recommendedName>
</protein>
<organism evidence="5 6">
    <name type="scientific">Enterocloster bolteae</name>
    <dbReference type="NCBI Taxonomy" id="208479"/>
    <lineage>
        <taxon>Bacteria</taxon>
        <taxon>Bacillati</taxon>
        <taxon>Bacillota</taxon>
        <taxon>Clostridia</taxon>
        <taxon>Lachnospirales</taxon>
        <taxon>Lachnospiraceae</taxon>
        <taxon>Enterocloster</taxon>
    </lineage>
</organism>
<evidence type="ECO:0000256" key="2">
    <source>
        <dbReference type="ARBA" id="ARBA00022598"/>
    </source>
</evidence>
<dbReference type="Pfam" id="PF00501">
    <property type="entry name" value="AMP-binding"/>
    <property type="match status" value="1"/>
</dbReference>
<accession>A0A412ZD76</accession>
<dbReference type="EMBL" id="QRZM01000001">
    <property type="protein sequence ID" value="RGV78170.1"/>
    <property type="molecule type" value="Genomic_DNA"/>
</dbReference>
<gene>
    <name evidence="5" type="ORF">DWW02_00025</name>
</gene>
<comment type="caution">
    <text evidence="5">The sequence shown here is derived from an EMBL/GenBank/DDBJ whole genome shotgun (WGS) entry which is preliminary data.</text>
</comment>
<dbReference type="PANTHER" id="PTHR43201:SF5">
    <property type="entry name" value="MEDIUM-CHAIN ACYL-COA LIGASE ACSF2, MITOCHONDRIAL"/>
    <property type="match status" value="1"/>
</dbReference>
<dbReference type="RefSeq" id="WP_118017058.1">
    <property type="nucleotide sequence ID" value="NZ_CAUHGS010000018.1"/>
</dbReference>
<dbReference type="Proteomes" id="UP000284543">
    <property type="component" value="Unassembled WGS sequence"/>
</dbReference>
<evidence type="ECO:0000259" key="3">
    <source>
        <dbReference type="Pfam" id="PF00501"/>
    </source>
</evidence>
<dbReference type="Pfam" id="PF13193">
    <property type="entry name" value="AMP-binding_C"/>
    <property type="match status" value="1"/>
</dbReference>
<dbReference type="InterPro" id="IPR025110">
    <property type="entry name" value="AMP-bd_C"/>
</dbReference>
<dbReference type="InterPro" id="IPR045851">
    <property type="entry name" value="AMP-bd_C_sf"/>
</dbReference>
<dbReference type="InterPro" id="IPR000873">
    <property type="entry name" value="AMP-dep_synth/lig_dom"/>
</dbReference>
<comment type="similarity">
    <text evidence="1">Belongs to the ATP-dependent AMP-binding enzyme family.</text>
</comment>
<sequence length="417" mass="45893">MKHSTDYLSLIQSIPPHRTALVENGRFYTYGMLTREACRIRSLTPEPSVPSAAWIRAASVHGQLVQFMALSGTSHIPVIVPADMKYVPESLITEGIPAGACMGVLTSGSTGQPKLWFRTLDSWASFFPTQNAIFGMTAQTRLFAHGSLAFTGNLNLYLSLLSLGASIITASHVNPFVWCREIELYHADALYLIPSKLRLLAKYISHPSPDIKTILAGSQSLGHGDIVLLKAAYPNSCCFLYYGASELSYVTWLTDQEMNDNPACIGKPFPGVDVTLRNGEIYVDTPYSAIGITGPYSVGDMGYTDHKGYLYFNGRKDNVYNIHGRKVSAVKIENALNSLTQIQEAAVILQNNALQAHVVLTVPNPSGQDAVSLRRIIKRGLNDYLESWEIPRDIIFHENLPKNNSGKTVKRLLSANE</sequence>
<dbReference type="InterPro" id="IPR042099">
    <property type="entry name" value="ANL_N_sf"/>
</dbReference>
<keyword evidence="2" id="KW-0436">Ligase</keyword>
<dbReference type="Gene3D" id="3.30.300.30">
    <property type="match status" value="1"/>
</dbReference>
<proteinExistence type="inferred from homology"/>
<evidence type="ECO:0000259" key="4">
    <source>
        <dbReference type="Pfam" id="PF13193"/>
    </source>
</evidence>
<feature type="domain" description="AMP-binding enzyme C-terminal" evidence="4">
    <location>
        <begin position="331"/>
        <end position="407"/>
    </location>
</feature>
<dbReference type="Gene3D" id="3.40.50.12780">
    <property type="entry name" value="N-terminal domain of ligase-like"/>
    <property type="match status" value="1"/>
</dbReference>
<evidence type="ECO:0000313" key="6">
    <source>
        <dbReference type="Proteomes" id="UP000284543"/>
    </source>
</evidence>
<evidence type="ECO:0000313" key="5">
    <source>
        <dbReference type="EMBL" id="RGV78170.1"/>
    </source>
</evidence>
<reference evidence="5 6" key="1">
    <citation type="submission" date="2018-08" db="EMBL/GenBank/DDBJ databases">
        <title>A genome reference for cultivated species of the human gut microbiota.</title>
        <authorList>
            <person name="Zou Y."/>
            <person name="Xue W."/>
            <person name="Luo G."/>
        </authorList>
    </citation>
    <scope>NUCLEOTIDE SEQUENCE [LARGE SCALE GENOMIC DNA]</scope>
    <source>
        <strain evidence="5 6">AF14-18</strain>
    </source>
</reference>
<feature type="domain" description="AMP-dependent synthetase/ligase" evidence="3">
    <location>
        <begin position="105"/>
        <end position="279"/>
    </location>
</feature>
<dbReference type="GO" id="GO:0006631">
    <property type="term" value="P:fatty acid metabolic process"/>
    <property type="evidence" value="ECO:0007669"/>
    <property type="project" value="TreeGrafter"/>
</dbReference>
<dbReference type="PANTHER" id="PTHR43201">
    <property type="entry name" value="ACYL-COA SYNTHETASE"/>
    <property type="match status" value="1"/>
</dbReference>